<dbReference type="InterPro" id="IPR020843">
    <property type="entry name" value="ER"/>
</dbReference>
<evidence type="ECO:0000313" key="3">
    <source>
        <dbReference type="Proteomes" id="UP000734511"/>
    </source>
</evidence>
<dbReference type="Pfam" id="PF13602">
    <property type="entry name" value="ADH_zinc_N_2"/>
    <property type="match status" value="1"/>
</dbReference>
<comment type="caution">
    <text evidence="2">The sequence shown here is derived from an EMBL/GenBank/DDBJ whole genome shotgun (WGS) entry which is preliminary data.</text>
</comment>
<accession>A0ABX0ZW96</accession>
<dbReference type="Gene3D" id="3.40.50.720">
    <property type="entry name" value="NAD(P)-binding Rossmann-like Domain"/>
    <property type="match status" value="1"/>
</dbReference>
<name>A0ABX0ZW96_9ACTN</name>
<dbReference type="SMART" id="SM00829">
    <property type="entry name" value="PKS_ER"/>
    <property type="match status" value="1"/>
</dbReference>
<evidence type="ECO:0000313" key="2">
    <source>
        <dbReference type="EMBL" id="NJP45871.1"/>
    </source>
</evidence>
<dbReference type="EMBL" id="JAATEJ010000017">
    <property type="protein sequence ID" value="NJP45871.1"/>
    <property type="molecule type" value="Genomic_DNA"/>
</dbReference>
<dbReference type="SUPFAM" id="SSF50129">
    <property type="entry name" value="GroES-like"/>
    <property type="match status" value="1"/>
</dbReference>
<protein>
    <submittedName>
        <fullName evidence="2">NADP-dependent oxidoreductase</fullName>
    </submittedName>
</protein>
<dbReference type="CDD" id="cd05289">
    <property type="entry name" value="MDR_like_2"/>
    <property type="match status" value="1"/>
</dbReference>
<dbReference type="InterPro" id="IPR050700">
    <property type="entry name" value="YIM1/Zinc_Alcohol_DH_Fams"/>
</dbReference>
<dbReference type="InterPro" id="IPR011032">
    <property type="entry name" value="GroES-like_sf"/>
</dbReference>
<dbReference type="PANTHER" id="PTHR11695">
    <property type="entry name" value="ALCOHOL DEHYDROGENASE RELATED"/>
    <property type="match status" value="1"/>
</dbReference>
<proteinExistence type="predicted"/>
<dbReference type="Pfam" id="PF08240">
    <property type="entry name" value="ADH_N"/>
    <property type="match status" value="1"/>
</dbReference>
<dbReference type="Gene3D" id="3.90.180.10">
    <property type="entry name" value="Medium-chain alcohol dehydrogenases, catalytic domain"/>
    <property type="match status" value="1"/>
</dbReference>
<reference evidence="2 3" key="1">
    <citation type="submission" date="2020-03" db="EMBL/GenBank/DDBJ databases">
        <title>WGS of actinomycetes isolated from Thailand.</title>
        <authorList>
            <person name="Thawai C."/>
        </authorList>
    </citation>
    <scope>NUCLEOTIDE SEQUENCE [LARGE SCALE GENOMIC DNA]</scope>
    <source>
        <strain evidence="2 3">PRB2-1</strain>
    </source>
</reference>
<gene>
    <name evidence="2" type="ORF">HCN08_21025</name>
</gene>
<dbReference type="InterPro" id="IPR013154">
    <property type="entry name" value="ADH-like_N"/>
</dbReference>
<dbReference type="SUPFAM" id="SSF51735">
    <property type="entry name" value="NAD(P)-binding Rossmann-fold domains"/>
    <property type="match status" value="1"/>
</dbReference>
<dbReference type="Proteomes" id="UP000734511">
    <property type="component" value="Unassembled WGS sequence"/>
</dbReference>
<feature type="domain" description="Enoyl reductase (ER)" evidence="1">
    <location>
        <begin position="10"/>
        <end position="305"/>
    </location>
</feature>
<dbReference type="InterPro" id="IPR036291">
    <property type="entry name" value="NAD(P)-bd_dom_sf"/>
</dbReference>
<evidence type="ECO:0000259" key="1">
    <source>
        <dbReference type="SMART" id="SM00829"/>
    </source>
</evidence>
<organism evidence="2 3">
    <name type="scientific">Actinacidiphila epipremni</name>
    <dbReference type="NCBI Taxonomy" id="2053013"/>
    <lineage>
        <taxon>Bacteria</taxon>
        <taxon>Bacillati</taxon>
        <taxon>Actinomycetota</taxon>
        <taxon>Actinomycetes</taxon>
        <taxon>Kitasatosporales</taxon>
        <taxon>Streptomycetaceae</taxon>
        <taxon>Actinacidiphila</taxon>
    </lineage>
</organism>
<sequence>MQAVRGHARGGPESLSYETALRPVPDEGEVLVAVRAAAITPGELDWDATWTDALDGTGRDRTPVVPAKEVSGRVAELGPGVAGLTVGDAVFGLIPFTRDGAAAQYVAVPAGVLAVRPRALDDEAAAALALAGLTAWQGLRDHGGLTEGARVLVHGGGGGVGSLAVQVAVALGASVVATAAARDAGFVRDLGAELVVDYAEERFEDAVEGVDLVFDTVGGQVQDRSWQVLRPGGTLVSIVAPPAAPEGKHGVFFVVEPDRGALGQLARLAAQGRLAPRIDRVVPLSGTAAAYAALEQEHPRGKIVLRVPKGG</sequence>
<dbReference type="PANTHER" id="PTHR11695:SF294">
    <property type="entry name" value="RETICULON-4-INTERACTING PROTEIN 1, MITOCHONDRIAL"/>
    <property type="match status" value="1"/>
</dbReference>
<keyword evidence="3" id="KW-1185">Reference proteome</keyword>